<dbReference type="Proteomes" id="UP000887540">
    <property type="component" value="Unplaced"/>
</dbReference>
<dbReference type="AlphaFoldDB" id="A0A914DGX6"/>
<organism evidence="1 2">
    <name type="scientific">Acrobeloides nanus</name>
    <dbReference type="NCBI Taxonomy" id="290746"/>
    <lineage>
        <taxon>Eukaryota</taxon>
        <taxon>Metazoa</taxon>
        <taxon>Ecdysozoa</taxon>
        <taxon>Nematoda</taxon>
        <taxon>Chromadorea</taxon>
        <taxon>Rhabditida</taxon>
        <taxon>Tylenchina</taxon>
        <taxon>Cephalobomorpha</taxon>
        <taxon>Cephaloboidea</taxon>
        <taxon>Cephalobidae</taxon>
        <taxon>Acrobeloides</taxon>
    </lineage>
</organism>
<protein>
    <submittedName>
        <fullName evidence="2">Uncharacterized protein</fullName>
    </submittedName>
</protein>
<evidence type="ECO:0000313" key="2">
    <source>
        <dbReference type="WBParaSite" id="ACRNAN_scaffold266.g12101.t1"/>
    </source>
</evidence>
<proteinExistence type="predicted"/>
<reference evidence="2" key="1">
    <citation type="submission" date="2022-11" db="UniProtKB">
        <authorList>
            <consortium name="WormBaseParasite"/>
        </authorList>
    </citation>
    <scope>IDENTIFICATION</scope>
</reference>
<evidence type="ECO:0000313" key="1">
    <source>
        <dbReference type="Proteomes" id="UP000887540"/>
    </source>
</evidence>
<accession>A0A914DGX6</accession>
<keyword evidence="1" id="KW-1185">Reference proteome</keyword>
<dbReference type="WBParaSite" id="ACRNAN_scaffold266.g12101.t1">
    <property type="protein sequence ID" value="ACRNAN_scaffold266.g12101.t1"/>
    <property type="gene ID" value="ACRNAN_scaffold266.g12101"/>
</dbReference>
<sequence>MIFENISDDFLLHDDDDVRGGYGCFIQVYVELFLAIQNPNKMFKNIVFKEDIFDIPREFLNQNNIVSQKYRIEEDEDGYKMLFETDDFGTDITKELFEIKRDDGYILRILSDTEPIYNDNSKLLMFTIHHKDCPPEEFVPNWPAFPMARDQLGFDYVDMYGNLLEC</sequence>
<name>A0A914DGX6_9BILA</name>